<protein>
    <submittedName>
        <fullName evidence="3">Cytochrome P450</fullName>
    </submittedName>
</protein>
<reference evidence="3" key="1">
    <citation type="submission" date="2021-04" db="EMBL/GenBank/DDBJ databases">
        <title>Genome based classification of Actinospica acidithermotolerans sp. nov., an actinobacterium isolated from an Indonesian hot spring.</title>
        <authorList>
            <person name="Kusuma A.B."/>
            <person name="Putra K.E."/>
            <person name="Nafisah S."/>
            <person name="Loh J."/>
            <person name="Nouioui I."/>
            <person name="Goodfellow M."/>
        </authorList>
    </citation>
    <scope>NUCLEOTIDE SEQUENCE</scope>
    <source>
        <strain evidence="3">DSM 45618</strain>
    </source>
</reference>
<dbReference type="GO" id="GO:0020037">
    <property type="term" value="F:heme binding"/>
    <property type="evidence" value="ECO:0007669"/>
    <property type="project" value="InterPro"/>
</dbReference>
<proteinExistence type="inferred from homology"/>
<dbReference type="Proteomes" id="UP000677913">
    <property type="component" value="Unassembled WGS sequence"/>
</dbReference>
<organism evidence="3 4">
    <name type="scientific">Actinocrinis puniceicyclus</name>
    <dbReference type="NCBI Taxonomy" id="977794"/>
    <lineage>
        <taxon>Bacteria</taxon>
        <taxon>Bacillati</taxon>
        <taxon>Actinomycetota</taxon>
        <taxon>Actinomycetes</taxon>
        <taxon>Catenulisporales</taxon>
        <taxon>Actinospicaceae</taxon>
        <taxon>Actinocrinis</taxon>
    </lineage>
</organism>
<sequence length="504" mass="54293">MTLPADQPSVGQLRADSPAPAAPPPGCPAHQAAARLYGGEAEADPAGLYAKLREQHGPVAPVLLEGEVPAWLILGYRENMEAARTPTRFSRDARIWREWQEGRVRPDSPLIPMVGWRPDCVSQDGEEHQRLRSAVNDSLGRFDRHGVRRHIQRYANQLIDGFAPLGRADLLAQYAQHLPMLVLTRLFGLPEEFGPRLVEASTGLIKGGEKAVAYNEYIMRVLSDLAATKSAEPGYDFASWLIAHPAGLTEDEVQNHLRLVLIAANETTTNLIANTLRVVLTDPRFRASLTGGLMTIPDAVEQVLWDEPPLMVCPGRFATGDMEFGGQQIRAGDLLVLGLAAGNTDPAVRPDLSTPVHGNRSHLAFSRGPHECPGQDIGRAVTDCAVDALLARLPDIHLAVPEQELNWTSSTWSRHLDVLPAEFTPRRVAQVPAQRLATEPRPASVPRTASQGAAQDGAQGAAQGAPRSAPQSAESTAPEAAAAAVPAAAPGSGWRALIRRFFGI</sequence>
<dbReference type="InterPro" id="IPR017972">
    <property type="entry name" value="Cyt_P450_CS"/>
</dbReference>
<dbReference type="PANTHER" id="PTHR46696:SF1">
    <property type="entry name" value="CYTOCHROME P450 YJIB-RELATED"/>
    <property type="match status" value="1"/>
</dbReference>
<dbReference type="SUPFAM" id="SSF48264">
    <property type="entry name" value="Cytochrome P450"/>
    <property type="match status" value="1"/>
</dbReference>
<accession>A0A8J8BCQ6</accession>
<name>A0A8J8BCQ6_9ACTN</name>
<feature type="region of interest" description="Disordered" evidence="2">
    <location>
        <begin position="431"/>
        <end position="479"/>
    </location>
</feature>
<dbReference type="GO" id="GO:0004497">
    <property type="term" value="F:monooxygenase activity"/>
    <property type="evidence" value="ECO:0007669"/>
    <property type="project" value="InterPro"/>
</dbReference>
<comment type="caution">
    <text evidence="3">The sequence shown here is derived from an EMBL/GenBank/DDBJ whole genome shotgun (WGS) entry which is preliminary data.</text>
</comment>
<dbReference type="PANTHER" id="PTHR46696">
    <property type="entry name" value="P450, PUTATIVE (EUROFUNG)-RELATED"/>
    <property type="match status" value="1"/>
</dbReference>
<feature type="compositionally biased region" description="Low complexity" evidence="2">
    <location>
        <begin position="449"/>
        <end position="479"/>
    </location>
</feature>
<dbReference type="InterPro" id="IPR002397">
    <property type="entry name" value="Cyt_P450_B"/>
</dbReference>
<dbReference type="PROSITE" id="PS00086">
    <property type="entry name" value="CYTOCHROME_P450"/>
    <property type="match status" value="1"/>
</dbReference>
<dbReference type="EMBL" id="JAGSXH010000080">
    <property type="protein sequence ID" value="MBS2965362.1"/>
    <property type="molecule type" value="Genomic_DNA"/>
</dbReference>
<dbReference type="PRINTS" id="PR00359">
    <property type="entry name" value="BP450"/>
</dbReference>
<keyword evidence="4" id="KW-1185">Reference proteome</keyword>
<dbReference type="RefSeq" id="WP_211469721.1">
    <property type="nucleotide sequence ID" value="NZ_JAGSXH010000080.1"/>
</dbReference>
<dbReference type="CDD" id="cd20623">
    <property type="entry name" value="CYP_unk"/>
    <property type="match status" value="1"/>
</dbReference>
<evidence type="ECO:0000256" key="2">
    <source>
        <dbReference type="SAM" id="MobiDB-lite"/>
    </source>
</evidence>
<evidence type="ECO:0000313" key="4">
    <source>
        <dbReference type="Proteomes" id="UP000677913"/>
    </source>
</evidence>
<dbReference type="GO" id="GO:0016705">
    <property type="term" value="F:oxidoreductase activity, acting on paired donors, with incorporation or reduction of molecular oxygen"/>
    <property type="evidence" value="ECO:0007669"/>
    <property type="project" value="InterPro"/>
</dbReference>
<feature type="region of interest" description="Disordered" evidence="2">
    <location>
        <begin position="1"/>
        <end position="28"/>
    </location>
</feature>
<comment type="similarity">
    <text evidence="1">Belongs to the cytochrome P450 family.</text>
</comment>
<evidence type="ECO:0000256" key="1">
    <source>
        <dbReference type="ARBA" id="ARBA00010617"/>
    </source>
</evidence>
<dbReference type="GO" id="GO:0005506">
    <property type="term" value="F:iron ion binding"/>
    <property type="evidence" value="ECO:0007669"/>
    <property type="project" value="InterPro"/>
</dbReference>
<dbReference type="Gene3D" id="1.10.630.10">
    <property type="entry name" value="Cytochrome P450"/>
    <property type="match status" value="1"/>
</dbReference>
<dbReference type="InterPro" id="IPR036396">
    <property type="entry name" value="Cyt_P450_sf"/>
</dbReference>
<evidence type="ECO:0000313" key="3">
    <source>
        <dbReference type="EMBL" id="MBS2965362.1"/>
    </source>
</evidence>
<gene>
    <name evidence="3" type="ORF">KGA66_20090</name>
</gene>
<dbReference type="AlphaFoldDB" id="A0A8J8BCQ6"/>